<dbReference type="RefSeq" id="WP_103094057.1">
    <property type="nucleotide sequence ID" value="NZ_LYMM01000001.1"/>
</dbReference>
<dbReference type="OrthoDB" id="9799110at2"/>
<dbReference type="InterPro" id="IPR045865">
    <property type="entry name" value="ACT-like_dom_sf"/>
</dbReference>
<proteinExistence type="inferred from homology"/>
<name>A0A2K2G6U8_9SPHN</name>
<evidence type="ECO:0000313" key="10">
    <source>
        <dbReference type="Proteomes" id="UP000236327"/>
    </source>
</evidence>
<dbReference type="Pfam" id="PF00696">
    <property type="entry name" value="AA_kinase"/>
    <property type="match status" value="1"/>
</dbReference>
<dbReference type="Gene3D" id="3.40.1160.10">
    <property type="entry name" value="Acetylglutamate kinase-like"/>
    <property type="match status" value="1"/>
</dbReference>
<dbReference type="GO" id="GO:0005524">
    <property type="term" value="F:ATP binding"/>
    <property type="evidence" value="ECO:0007669"/>
    <property type="project" value="UniProtKB-KW"/>
</dbReference>
<gene>
    <name evidence="9" type="ORF">A8V01_00830</name>
</gene>
<sequence>MTRIHSVEKIGGTSMAATSTVFDNVLIAGRKGADLYNRIFVVSAYAGMTDLLLEHKKSGQPGVHAHFIRNEVPGAWRSALADVMGAMWARNAEMFARAESREEADAFVARRIAALETCLDDLDRLRAHGRFCLKEQMTTVREMLAGLGEAHSAHSTALMLRDRGVNAVFVDLTLWNHEDMRSLDARIEEALGPIDLATQMPIVTGYAGCEGGMVRRYARGYSEMTFSRIAVLTEAREAIIHKEFHLSSADPRLVGETVARKIGRTNYDVADQLANLGMEAIHPRAGRGLRQSGIPLRVRNTFDRHDGGTLICGDYVSEAPRVEIVTGLSSVQALQVFEQDMVGEKGYDAAILETLTRHGAWIVSKSSNANTITHYLSGTDTAQMAAIVADIEAKWPGAAVTVQPVAMVSVIGSDLNEPGLVPRALLALADAGIGMVAMQHQIRNVDVQFIVGVEDFDAAVRVLHKALVEGAATTTGTTTATGTATARAAA</sequence>
<evidence type="ECO:0000256" key="7">
    <source>
        <dbReference type="ARBA" id="ARBA00047872"/>
    </source>
</evidence>
<dbReference type="InterPro" id="IPR001048">
    <property type="entry name" value="Asp/Glu/Uridylate_kinase"/>
</dbReference>
<reference evidence="9 10" key="1">
    <citation type="submission" date="2016-05" db="EMBL/GenBank/DDBJ databases">
        <title>Complete genome sequence of Novosphingobium guangzhouense SA925(T).</title>
        <authorList>
            <person name="Sha S."/>
        </authorList>
    </citation>
    <scope>NUCLEOTIDE SEQUENCE [LARGE SCALE GENOMIC DNA]</scope>
    <source>
        <strain evidence="9 10">SA925</strain>
    </source>
</reference>
<evidence type="ECO:0000256" key="3">
    <source>
        <dbReference type="ARBA" id="ARBA00022679"/>
    </source>
</evidence>
<comment type="similarity">
    <text evidence="1">Belongs to the aspartokinase family.</text>
</comment>
<dbReference type="Proteomes" id="UP000236327">
    <property type="component" value="Unassembled WGS sequence"/>
</dbReference>
<evidence type="ECO:0000313" key="9">
    <source>
        <dbReference type="EMBL" id="PNU06765.1"/>
    </source>
</evidence>
<dbReference type="EMBL" id="LYMM01000001">
    <property type="protein sequence ID" value="PNU06765.1"/>
    <property type="molecule type" value="Genomic_DNA"/>
</dbReference>
<dbReference type="GO" id="GO:0005829">
    <property type="term" value="C:cytosol"/>
    <property type="evidence" value="ECO:0007669"/>
    <property type="project" value="TreeGrafter"/>
</dbReference>
<dbReference type="GO" id="GO:0009090">
    <property type="term" value="P:homoserine biosynthetic process"/>
    <property type="evidence" value="ECO:0007669"/>
    <property type="project" value="TreeGrafter"/>
</dbReference>
<organism evidence="9 10">
    <name type="scientific">Novosphingobium guangzhouense</name>
    <dbReference type="NCBI Taxonomy" id="1850347"/>
    <lineage>
        <taxon>Bacteria</taxon>
        <taxon>Pseudomonadati</taxon>
        <taxon>Pseudomonadota</taxon>
        <taxon>Alphaproteobacteria</taxon>
        <taxon>Sphingomonadales</taxon>
        <taxon>Sphingomonadaceae</taxon>
        <taxon>Novosphingobium</taxon>
    </lineage>
</organism>
<keyword evidence="6" id="KW-0067">ATP-binding</keyword>
<evidence type="ECO:0000256" key="4">
    <source>
        <dbReference type="ARBA" id="ARBA00022741"/>
    </source>
</evidence>
<dbReference type="EC" id="2.7.2.4" evidence="2"/>
<dbReference type="GO" id="GO:0004072">
    <property type="term" value="F:aspartate kinase activity"/>
    <property type="evidence" value="ECO:0007669"/>
    <property type="project" value="UniProtKB-EC"/>
</dbReference>
<evidence type="ECO:0000256" key="5">
    <source>
        <dbReference type="ARBA" id="ARBA00022777"/>
    </source>
</evidence>
<dbReference type="InterPro" id="IPR036393">
    <property type="entry name" value="AceGlu_kinase-like_sf"/>
</dbReference>
<accession>A0A2K2G6U8</accession>
<comment type="catalytic activity">
    <reaction evidence="7">
        <text>L-aspartate + ATP = 4-phospho-L-aspartate + ADP</text>
        <dbReference type="Rhea" id="RHEA:23776"/>
        <dbReference type="ChEBI" id="CHEBI:29991"/>
        <dbReference type="ChEBI" id="CHEBI:30616"/>
        <dbReference type="ChEBI" id="CHEBI:57535"/>
        <dbReference type="ChEBI" id="CHEBI:456216"/>
        <dbReference type="EC" id="2.7.2.4"/>
    </reaction>
</comment>
<dbReference type="SUPFAM" id="SSF55021">
    <property type="entry name" value="ACT-like"/>
    <property type="match status" value="1"/>
</dbReference>
<dbReference type="AlphaFoldDB" id="A0A2K2G6U8"/>
<dbReference type="PANTHER" id="PTHR21499:SF3">
    <property type="entry name" value="ASPARTOKINASE"/>
    <property type="match status" value="1"/>
</dbReference>
<comment type="caution">
    <text evidence="9">The sequence shown here is derived from an EMBL/GenBank/DDBJ whole genome shotgun (WGS) entry which is preliminary data.</text>
</comment>
<keyword evidence="5 9" id="KW-0418">Kinase</keyword>
<keyword evidence="10" id="KW-1185">Reference proteome</keyword>
<dbReference type="GO" id="GO:0009089">
    <property type="term" value="P:lysine biosynthetic process via diaminopimelate"/>
    <property type="evidence" value="ECO:0007669"/>
    <property type="project" value="TreeGrafter"/>
</dbReference>
<protein>
    <recommendedName>
        <fullName evidence="2">aspartate kinase</fullName>
        <ecNumber evidence="2">2.7.2.4</ecNumber>
    </recommendedName>
</protein>
<keyword evidence="4" id="KW-0547">Nucleotide-binding</keyword>
<keyword evidence="3" id="KW-0808">Transferase</keyword>
<evidence type="ECO:0000259" key="8">
    <source>
        <dbReference type="Pfam" id="PF00696"/>
    </source>
</evidence>
<dbReference type="Gene3D" id="3.30.2130.10">
    <property type="entry name" value="VC0802-like"/>
    <property type="match status" value="1"/>
</dbReference>
<dbReference type="PANTHER" id="PTHR21499">
    <property type="entry name" value="ASPARTATE KINASE"/>
    <property type="match status" value="1"/>
</dbReference>
<evidence type="ECO:0000256" key="6">
    <source>
        <dbReference type="ARBA" id="ARBA00022840"/>
    </source>
</evidence>
<evidence type="ECO:0000256" key="2">
    <source>
        <dbReference type="ARBA" id="ARBA00013059"/>
    </source>
</evidence>
<dbReference type="NCBIfam" id="NF006614">
    <property type="entry name" value="PRK09181.1"/>
    <property type="match status" value="1"/>
</dbReference>
<feature type="domain" description="Aspartate/glutamate/uridylate kinase" evidence="8">
    <location>
        <begin position="7"/>
        <end position="300"/>
    </location>
</feature>
<dbReference type="SUPFAM" id="SSF53633">
    <property type="entry name" value="Carbamate kinase-like"/>
    <property type="match status" value="1"/>
</dbReference>
<evidence type="ECO:0000256" key="1">
    <source>
        <dbReference type="ARBA" id="ARBA00010122"/>
    </source>
</evidence>